<dbReference type="Proteomes" id="UP000237441">
    <property type="component" value="Unassembled WGS sequence"/>
</dbReference>
<proteinExistence type="predicted"/>
<dbReference type="AlphaFoldDB" id="A0A2S7YPP8"/>
<protein>
    <submittedName>
        <fullName evidence="2">Uncharacterized protein</fullName>
    </submittedName>
</protein>
<name>A0A2S7YPP8_BEABA</name>
<gene>
    <name evidence="2" type="ORF">BB8028_0010g00520</name>
</gene>
<feature type="compositionally biased region" description="Basic and acidic residues" evidence="1">
    <location>
        <begin position="116"/>
        <end position="127"/>
    </location>
</feature>
<comment type="caution">
    <text evidence="2">The sequence shown here is derived from an EMBL/GenBank/DDBJ whole genome shotgun (WGS) entry which is preliminary data.</text>
</comment>
<dbReference type="OrthoDB" id="5145571at2759"/>
<evidence type="ECO:0000313" key="3">
    <source>
        <dbReference type="Proteomes" id="UP000237441"/>
    </source>
</evidence>
<sequence>MCKAFFNSDQYEELQWKRGLKDICSNIETNADPSEDEGSSKNIKERCAALQAQTKKVENGAKKPVKGDPETQNWELQRYGSHCGNNCRAFSALSGWRLNIGGEQPRKKLKPAQKPDPSEDERHQESVKKYCAEVREQIEAVSPDVG</sequence>
<dbReference type="EMBL" id="JRHA01000010">
    <property type="protein sequence ID" value="PQK18063.1"/>
    <property type="molecule type" value="Genomic_DNA"/>
</dbReference>
<organism evidence="2 3">
    <name type="scientific">Beauveria bassiana</name>
    <name type="common">White muscardine disease fungus</name>
    <name type="synonym">Tritirachium shiotae</name>
    <dbReference type="NCBI Taxonomy" id="176275"/>
    <lineage>
        <taxon>Eukaryota</taxon>
        <taxon>Fungi</taxon>
        <taxon>Dikarya</taxon>
        <taxon>Ascomycota</taxon>
        <taxon>Pezizomycotina</taxon>
        <taxon>Sordariomycetes</taxon>
        <taxon>Hypocreomycetidae</taxon>
        <taxon>Hypocreales</taxon>
        <taxon>Cordycipitaceae</taxon>
        <taxon>Beauveria</taxon>
    </lineage>
</organism>
<reference evidence="2 3" key="1">
    <citation type="submission" date="2016-07" db="EMBL/GenBank/DDBJ databases">
        <title>Comparative genomics of the entomopathogenic fungus Beauveria bassiana.</title>
        <authorList>
            <person name="Valero Jimenez C.A."/>
            <person name="Zwaan B.J."/>
            <person name="Van Kan J.A."/>
            <person name="Takken W."/>
            <person name="Debets A.J."/>
            <person name="Schoustra S.E."/>
            <person name="Koenraadt C.J."/>
        </authorList>
    </citation>
    <scope>NUCLEOTIDE SEQUENCE [LARGE SCALE GENOMIC DNA]</scope>
    <source>
        <strain evidence="2 3">ARSEF 8028</strain>
    </source>
</reference>
<evidence type="ECO:0000256" key="1">
    <source>
        <dbReference type="SAM" id="MobiDB-lite"/>
    </source>
</evidence>
<feature type="region of interest" description="Disordered" evidence="1">
    <location>
        <begin position="101"/>
        <end position="127"/>
    </location>
</feature>
<accession>A0A2S7YPP8</accession>
<evidence type="ECO:0000313" key="2">
    <source>
        <dbReference type="EMBL" id="PQK18063.1"/>
    </source>
</evidence>